<evidence type="ECO:0000256" key="1">
    <source>
        <dbReference type="ARBA" id="ARBA00023242"/>
    </source>
</evidence>
<evidence type="ECO:0000256" key="2">
    <source>
        <dbReference type="SAM" id="MobiDB-lite"/>
    </source>
</evidence>
<feature type="compositionally biased region" description="Low complexity" evidence="2">
    <location>
        <begin position="44"/>
        <end position="59"/>
    </location>
</feature>
<feature type="region of interest" description="Disordered" evidence="2">
    <location>
        <begin position="24"/>
        <end position="66"/>
    </location>
</feature>
<dbReference type="KEGG" id="more:E1B28_002730"/>
<feature type="compositionally biased region" description="Polar residues" evidence="2">
    <location>
        <begin position="117"/>
        <end position="126"/>
    </location>
</feature>
<dbReference type="GO" id="GO:0003700">
    <property type="term" value="F:DNA-binding transcription factor activity"/>
    <property type="evidence" value="ECO:0007669"/>
    <property type="project" value="InterPro"/>
</dbReference>
<reference evidence="4" key="1">
    <citation type="journal article" date="2021" name="Genome Biol. Evol.">
        <title>The assembled and annotated genome of the fairy-ring fungus Marasmius oreades.</title>
        <authorList>
            <person name="Hiltunen M."/>
            <person name="Ament-Velasquez S.L."/>
            <person name="Johannesson H."/>
        </authorList>
    </citation>
    <scope>NUCLEOTIDE SEQUENCE</scope>
    <source>
        <strain evidence="4">03SP1</strain>
    </source>
</reference>
<dbReference type="GeneID" id="66071806"/>
<accession>A0A9P7RN91</accession>
<dbReference type="GO" id="GO:0008270">
    <property type="term" value="F:zinc ion binding"/>
    <property type="evidence" value="ECO:0007669"/>
    <property type="project" value="InterPro"/>
</dbReference>
<evidence type="ECO:0000313" key="4">
    <source>
        <dbReference type="EMBL" id="KAG7086804.1"/>
    </source>
</evidence>
<feature type="compositionally biased region" description="Polar residues" evidence="2">
    <location>
        <begin position="775"/>
        <end position="784"/>
    </location>
</feature>
<evidence type="ECO:0000259" key="3">
    <source>
        <dbReference type="SMART" id="SM00906"/>
    </source>
</evidence>
<dbReference type="PANTHER" id="PTHR46910:SF38">
    <property type="entry name" value="ZN(2)-C6 FUNGAL-TYPE DOMAIN-CONTAINING PROTEIN"/>
    <property type="match status" value="1"/>
</dbReference>
<feature type="region of interest" description="Disordered" evidence="2">
    <location>
        <begin position="774"/>
        <end position="804"/>
    </location>
</feature>
<dbReference type="EMBL" id="CM032190">
    <property type="protein sequence ID" value="KAG7086804.1"/>
    <property type="molecule type" value="Genomic_DNA"/>
</dbReference>
<feature type="domain" description="Xylanolytic transcriptional activator regulatory" evidence="3">
    <location>
        <begin position="367"/>
        <end position="442"/>
    </location>
</feature>
<comment type="caution">
    <text evidence="4">The sequence shown here is derived from an EMBL/GenBank/DDBJ whole genome shotgun (WGS) entry which is preliminary data.</text>
</comment>
<dbReference type="GO" id="GO:0006351">
    <property type="term" value="P:DNA-templated transcription"/>
    <property type="evidence" value="ECO:0007669"/>
    <property type="project" value="InterPro"/>
</dbReference>
<organism evidence="4 5">
    <name type="scientific">Marasmius oreades</name>
    <name type="common">fairy-ring Marasmius</name>
    <dbReference type="NCBI Taxonomy" id="181124"/>
    <lineage>
        <taxon>Eukaryota</taxon>
        <taxon>Fungi</taxon>
        <taxon>Dikarya</taxon>
        <taxon>Basidiomycota</taxon>
        <taxon>Agaricomycotina</taxon>
        <taxon>Agaricomycetes</taxon>
        <taxon>Agaricomycetidae</taxon>
        <taxon>Agaricales</taxon>
        <taxon>Marasmiineae</taxon>
        <taxon>Marasmiaceae</taxon>
        <taxon>Marasmius</taxon>
    </lineage>
</organism>
<proteinExistence type="predicted"/>
<dbReference type="PANTHER" id="PTHR46910">
    <property type="entry name" value="TRANSCRIPTION FACTOR PDR1"/>
    <property type="match status" value="1"/>
</dbReference>
<dbReference type="GO" id="GO:0003677">
    <property type="term" value="F:DNA binding"/>
    <property type="evidence" value="ECO:0007669"/>
    <property type="project" value="InterPro"/>
</dbReference>
<dbReference type="SMART" id="SM00906">
    <property type="entry name" value="Fungal_trans"/>
    <property type="match status" value="1"/>
</dbReference>
<dbReference type="InterPro" id="IPR050987">
    <property type="entry name" value="AtrR-like"/>
</dbReference>
<keyword evidence="5" id="KW-1185">Reference proteome</keyword>
<dbReference type="OrthoDB" id="4456959at2759"/>
<feature type="region of interest" description="Disordered" evidence="2">
    <location>
        <begin position="112"/>
        <end position="151"/>
    </location>
</feature>
<gene>
    <name evidence="4" type="ORF">E1B28_002730</name>
</gene>
<feature type="region of interest" description="Disordered" evidence="2">
    <location>
        <begin position="677"/>
        <end position="697"/>
    </location>
</feature>
<protein>
    <recommendedName>
        <fullName evidence="3">Xylanolytic transcriptional activator regulatory domain-containing protein</fullName>
    </recommendedName>
</protein>
<dbReference type="Pfam" id="PF04082">
    <property type="entry name" value="Fungal_trans"/>
    <property type="match status" value="1"/>
</dbReference>
<name>A0A9P7RN91_9AGAR</name>
<dbReference type="InterPro" id="IPR007219">
    <property type="entry name" value="XnlR_reg_dom"/>
</dbReference>
<sequence>MPGNICSNCIMFNSECTHVLANSKKRGAPKPPIQSQNTVGYPQASASPTETTSTTRSFADSIHKTSSTRQELTDSVLSASYVFPHDLVEAHSKIFELASYARYLEQQLTAARRSPSLAVTNRSTRSPPTPHFSGPGLTYSTSQTSADEDSEEGMINIAVSDPMKRLALHQEGDAFYGKSSDMVFIKSAIDAKAEYTSSTGGEERVEIKGLKRPEFWNTFTLQWQRVPCQFEPPLDFPSPGLMSLLIQHFFDDYNVIFPLLHRPTFEKDVTGGRHLFDARFGLMLLSVCAIGSRFLDLNDERLLNEGVLDLSEAKTSRKHSLGWRWYRQIGYRAMSVDFSPSRPDVCEVQLICNCIMFLQPTSTPDVCWLLLGHGVRYAVGAGVHRKSFRGGVGTYSTEKELWKRAFWCLVTIDTLMSAFLGRPRATNPADYDLEFPVECDDEYWDQPDPEQNFKQPSGKPCIVSGYVQMLKLVDIFGFAQRTIYSVRKSQPPEGITSLEQDQAAIKELDQALNEWIDNIPDYLRWNPHMYSENKLFFNQSSTLHAHFYWVQIQIHRPFLRVKGNRHRGMAFSSLAVCANAARSCSHVMDVQCREGELPIPFPGTQMVLFNSAVVLLLNIWGGKKLGVTPDPVREMNDVYKCLNVLRSYEERWQIGGRLSDILTELISVSDLNIIPTPSTSLKRPHPSDHDQTTSETGTDLQIASAVVYPGIDYTAASSQSTSNGNLWEEPTFSGLPLYTRDLGRLPLHGSTHDLFGGDLHSLQSSSRTTVQQQSAGQATDQITPTWPHLGHDGPSLLDGSNPGQSVSLNSGALAMWSGTPGEYGWEDWSSYVSSIDDILRSSLDISITG</sequence>
<evidence type="ECO:0000313" key="5">
    <source>
        <dbReference type="Proteomes" id="UP001049176"/>
    </source>
</evidence>
<keyword evidence="1" id="KW-0539">Nucleus</keyword>
<dbReference type="RefSeq" id="XP_043003275.1">
    <property type="nucleotide sequence ID" value="XM_043159672.1"/>
</dbReference>
<dbReference type="CDD" id="cd12148">
    <property type="entry name" value="fungal_TF_MHR"/>
    <property type="match status" value="1"/>
</dbReference>
<dbReference type="AlphaFoldDB" id="A0A9P7RN91"/>
<dbReference type="Proteomes" id="UP001049176">
    <property type="component" value="Chromosome 10"/>
</dbReference>